<dbReference type="Pfam" id="PF17963">
    <property type="entry name" value="Big_9"/>
    <property type="match status" value="1"/>
</dbReference>
<dbReference type="InterPro" id="IPR015919">
    <property type="entry name" value="Cadherin-like_sf"/>
</dbReference>
<dbReference type="GO" id="GO:0016020">
    <property type="term" value="C:membrane"/>
    <property type="evidence" value="ECO:0007669"/>
    <property type="project" value="InterPro"/>
</dbReference>
<dbReference type="InterPro" id="IPR002126">
    <property type="entry name" value="Cadherin-like_dom"/>
</dbReference>
<accession>A0A2K9EFQ2</accession>
<dbReference type="CDD" id="cd11304">
    <property type="entry name" value="Cadherin_repeat"/>
    <property type="match status" value="1"/>
</dbReference>
<evidence type="ECO:0000313" key="4">
    <source>
        <dbReference type="Proteomes" id="UP000233742"/>
    </source>
</evidence>
<dbReference type="KEGG" id="paro:CUV01_06990"/>
<sequence length="1155" mass="119540">MFCQMGSEQIMAMKSAFKGIGFKGAFGLPSFVLGNWGAKLLKGSDGRDLMLGLGGNDRLMGGGGDDTLLGGGGRDTAVYLGGVADYTVTPSFGNLVRVSALRGDEGTDWLGSIEALYFAGDDYTLHLDGRNNAAMAGDDAISAGEDGVASLSTAGLLANDREFDGDTLTIAAVSDAASGAQVTLQGDQILYDPGTRFDYMAEGETATDSFTYRVDDGRGGTDTATVTVTISGANDAPVLSVTPAVEMAENETGIVAQISATDIDSAALTYAISGGADAALFQIDADTGALSFVSAPDYENPTDAGGDNIYDVTVSVADDQGGSDSADIAVTVTDVEETPAFEARINEFHYDNAGADTGEFIEVRVTAGGDASGLSIELYNGNGGGVYSSLLIADATMASDGTYDYYVWDLPANGLQNGAPDGLALINSGEVVEFLSYEGEMTADGGTADGLTSSDIGVSEAPDTEIGLSLQRDENGDWSAPATETKGAANSGGGDGGGGDEEATPALISVIQGSTDASTMIGQRVEVTAVVVHIAANGFYIQEEDADADGDALTSEGIFVYTGGGTAVALGDLVQLDGTVTEFNGLTELTDVSEIVTISSDNELPTAAVVELSPEGFNFESVEGMRVSVVGGTSNPLTVIENFNLDRFGEIVISAGSQYQPTQLFDAQTEADQVAQLAQENANNRLIIEDGVSAQNPDSFEFLANNSAGDNGNGYIDAGDSFGNDGATLRLGAQFNGPIEGVITYQFGDFALIPTEQLPIDETTNSGARQETPDAVGGDLQVASINVLNYFTTLSGGTGPDGSLDPRGATSEADLARQTEKLVSVMTGTEAEVFALQEIENGGFGDGSAIDTLVDALNAEATETGSGAVYVYVDPTGAGGFVGDDAIMTGIIYDSSQVTLVHTEYLVFEEASADATYQLAKVLDDALPQGTYLEDYQRNRPSVAATFEDADGNQFTVVSSHFKSKGDSGLASLADAAQTYLDANGEAVAGFSQADIDALLADPNFDQGDGQAYWNGVRTDAAGELADWLETSYNGGGVTDYILLGDMNAYAQEDPVQLLRDQGLVDLIDEFIGQDQAYSYVFDGQRGTLDQGLASDGLADNVTGATEWHVNADEPDLLGYNSAFNDPGFYTPGPFAASDHDPLIVGLTLEDPLLA</sequence>
<dbReference type="PANTHER" id="PTHR42834:SF1">
    <property type="entry name" value="ENDONUCLEASE_EXONUCLEASE_PHOSPHATASE FAMILY PROTEIN (AFU_ORTHOLOGUE AFUA_3G09210)"/>
    <property type="match status" value="1"/>
</dbReference>
<dbReference type="AlphaFoldDB" id="A0A2K9EFQ2"/>
<dbReference type="PROSITE" id="PS50268">
    <property type="entry name" value="CADHERIN_2"/>
    <property type="match status" value="1"/>
</dbReference>
<dbReference type="InterPro" id="IPR001343">
    <property type="entry name" value="Hemolysn_Ca-bd"/>
</dbReference>
<reference evidence="3 4" key="1">
    <citation type="submission" date="2017-12" db="EMBL/GenBank/DDBJ databases">
        <authorList>
            <person name="Hurst M.R.H."/>
        </authorList>
    </citation>
    <scope>NUCLEOTIDE SEQUENCE [LARGE SCALE GENOMIC DNA]</scope>
    <source>
        <strain evidence="3 4">BM15</strain>
    </source>
</reference>
<keyword evidence="4" id="KW-1185">Reference proteome</keyword>
<dbReference type="InterPro" id="IPR036691">
    <property type="entry name" value="Endo/exonu/phosph_ase_sf"/>
</dbReference>
<dbReference type="SUPFAM" id="SSF56219">
    <property type="entry name" value="DNase I-like"/>
    <property type="match status" value="1"/>
</dbReference>
<dbReference type="InterPro" id="IPR047971">
    <property type="entry name" value="ExeM-like"/>
</dbReference>
<dbReference type="CDD" id="cd04486">
    <property type="entry name" value="YhcR_OBF_like"/>
    <property type="match status" value="1"/>
</dbReference>
<dbReference type="Pfam" id="PF00028">
    <property type="entry name" value="Cadherin"/>
    <property type="match status" value="1"/>
</dbReference>
<dbReference type="PROSITE" id="PS00330">
    <property type="entry name" value="HEMOLYSIN_CALCIUM"/>
    <property type="match status" value="1"/>
</dbReference>
<evidence type="ECO:0000256" key="1">
    <source>
        <dbReference type="SAM" id="MobiDB-lite"/>
    </source>
</evidence>
<dbReference type="SMART" id="SM00112">
    <property type="entry name" value="CA"/>
    <property type="match status" value="1"/>
</dbReference>
<name>A0A2K9EFQ2_9RHOB</name>
<feature type="domain" description="Cadherin" evidence="2">
    <location>
        <begin position="246"/>
        <end position="341"/>
    </location>
</feature>
<dbReference type="SUPFAM" id="SSF51120">
    <property type="entry name" value="beta-Roll"/>
    <property type="match status" value="1"/>
</dbReference>
<dbReference type="SUPFAM" id="SSF49313">
    <property type="entry name" value="Cadherin-like"/>
    <property type="match status" value="1"/>
</dbReference>
<dbReference type="Gene3D" id="2.150.10.10">
    <property type="entry name" value="Serralysin-like metalloprotease, C-terminal"/>
    <property type="match status" value="1"/>
</dbReference>
<protein>
    <submittedName>
        <fullName evidence="3">Nuclease</fullName>
    </submittedName>
</protein>
<dbReference type="PANTHER" id="PTHR42834">
    <property type="entry name" value="ENDONUCLEASE/EXONUCLEASE/PHOSPHATASE FAMILY PROTEIN (AFU_ORTHOLOGUE AFUA_3G09210)"/>
    <property type="match status" value="1"/>
</dbReference>
<dbReference type="Gene3D" id="2.60.40.2810">
    <property type="match status" value="1"/>
</dbReference>
<evidence type="ECO:0000313" key="3">
    <source>
        <dbReference type="EMBL" id="AUH33169.1"/>
    </source>
</evidence>
<dbReference type="InterPro" id="IPR010221">
    <property type="entry name" value="VCBS_dom"/>
</dbReference>
<dbReference type="GO" id="GO:0005509">
    <property type="term" value="F:calcium ion binding"/>
    <property type="evidence" value="ECO:0007669"/>
    <property type="project" value="InterPro"/>
</dbReference>
<dbReference type="GO" id="GO:0007156">
    <property type="term" value="P:homophilic cell adhesion via plasma membrane adhesion molecules"/>
    <property type="evidence" value="ECO:0007669"/>
    <property type="project" value="InterPro"/>
</dbReference>
<dbReference type="NCBIfam" id="TIGR01965">
    <property type="entry name" value="VCBS_repeat"/>
    <property type="match status" value="1"/>
</dbReference>
<gene>
    <name evidence="3" type="ORF">CUV01_06990</name>
</gene>
<evidence type="ECO:0000259" key="2">
    <source>
        <dbReference type="PROSITE" id="PS50268"/>
    </source>
</evidence>
<dbReference type="OrthoDB" id="9773411at2"/>
<organism evidence="3 4">
    <name type="scientific">Paracoccus tegillarcae</name>
    <dbReference type="NCBI Taxonomy" id="1529068"/>
    <lineage>
        <taxon>Bacteria</taxon>
        <taxon>Pseudomonadati</taxon>
        <taxon>Pseudomonadota</taxon>
        <taxon>Alphaproteobacteria</taxon>
        <taxon>Rhodobacterales</taxon>
        <taxon>Paracoccaceae</taxon>
        <taxon>Paracoccus</taxon>
    </lineage>
</organism>
<dbReference type="Gene3D" id="2.60.40.60">
    <property type="entry name" value="Cadherins"/>
    <property type="match status" value="1"/>
</dbReference>
<proteinExistence type="predicted"/>
<dbReference type="NCBIfam" id="NF033681">
    <property type="entry name" value="ExeM_NucH_DNase"/>
    <property type="match status" value="1"/>
</dbReference>
<dbReference type="InterPro" id="IPR018511">
    <property type="entry name" value="Hemolysin-typ_Ca-bd_CS"/>
</dbReference>
<dbReference type="Pfam" id="PF00353">
    <property type="entry name" value="HemolysinCabind"/>
    <property type="match status" value="1"/>
</dbReference>
<dbReference type="Proteomes" id="UP000233742">
    <property type="component" value="Chromosome"/>
</dbReference>
<dbReference type="EMBL" id="CP025408">
    <property type="protein sequence ID" value="AUH33169.1"/>
    <property type="molecule type" value="Genomic_DNA"/>
</dbReference>
<dbReference type="InterPro" id="IPR011049">
    <property type="entry name" value="Serralysin-like_metalloprot_C"/>
</dbReference>
<dbReference type="Gene3D" id="3.60.10.10">
    <property type="entry name" value="Endonuclease/exonuclease/phosphatase"/>
    <property type="match status" value="1"/>
</dbReference>
<feature type="region of interest" description="Disordered" evidence="1">
    <location>
        <begin position="471"/>
        <end position="503"/>
    </location>
</feature>